<evidence type="ECO:0000256" key="2">
    <source>
        <dbReference type="ARBA" id="ARBA00022679"/>
    </source>
</evidence>
<dbReference type="SUPFAM" id="SSF53335">
    <property type="entry name" value="S-adenosyl-L-methionine-dependent methyltransferases"/>
    <property type="match status" value="1"/>
</dbReference>
<dbReference type="EMBL" id="MHKB01000012">
    <property type="protein sequence ID" value="OGY78775.1"/>
    <property type="molecule type" value="Genomic_DNA"/>
</dbReference>
<evidence type="ECO:0000256" key="3">
    <source>
        <dbReference type="ARBA" id="ARBA00022691"/>
    </source>
</evidence>
<keyword evidence="3" id="KW-0949">S-adenosyl-L-methionine</keyword>
<dbReference type="Gene3D" id="3.40.50.150">
    <property type="entry name" value="Vaccinia Virus protein VP39"/>
    <property type="match status" value="1"/>
</dbReference>
<keyword evidence="2" id="KW-0808">Transferase</keyword>
<dbReference type="Pfam" id="PF00398">
    <property type="entry name" value="RrnaAD"/>
    <property type="match status" value="1"/>
</dbReference>
<evidence type="ECO:0000256" key="4">
    <source>
        <dbReference type="ARBA" id="ARBA00022884"/>
    </source>
</evidence>
<dbReference type="InterPro" id="IPR001737">
    <property type="entry name" value="KsgA/Erm"/>
</dbReference>
<reference evidence="5 6" key="1">
    <citation type="journal article" date="2016" name="Nat. Commun.">
        <title>Thousands of microbial genomes shed light on interconnected biogeochemical processes in an aquifer system.</title>
        <authorList>
            <person name="Anantharaman K."/>
            <person name="Brown C.T."/>
            <person name="Hug L.A."/>
            <person name="Sharon I."/>
            <person name="Castelle C.J."/>
            <person name="Probst A.J."/>
            <person name="Thomas B.C."/>
            <person name="Singh A."/>
            <person name="Wilkins M.J."/>
            <person name="Karaoz U."/>
            <person name="Brodie E.L."/>
            <person name="Williams K.H."/>
            <person name="Hubbard S.S."/>
            <person name="Banfield J.F."/>
        </authorList>
    </citation>
    <scope>NUCLEOTIDE SEQUENCE [LARGE SCALE GENOMIC DNA]</scope>
</reference>
<evidence type="ECO:0000313" key="6">
    <source>
        <dbReference type="Proteomes" id="UP000177165"/>
    </source>
</evidence>
<gene>
    <name evidence="5" type="ORF">A3B74_03225</name>
</gene>
<proteinExistence type="predicted"/>
<sequence>MKYRSQFLKAFLSDRNVASLTPTSRISVQKICKKIDFERDRTIVEFGPGDGVFTKYLLKHMTPASRIIIFETNKSFINELEKIADPRLIILHQKAEEFTSAFKNMGIQSVDYVLSGIPFSFLKPTKRLQLLHDIAKALKPEGKAIIYQISPLLLPYIQKVFPYRKYSLAWQNIPPLTIFEAWKHSKI</sequence>
<comment type="caution">
    <text evidence="5">The sequence shown here is derived from an EMBL/GenBank/DDBJ whole genome shotgun (WGS) entry which is preliminary data.</text>
</comment>
<keyword evidence="1" id="KW-0489">Methyltransferase</keyword>
<evidence type="ECO:0000256" key="1">
    <source>
        <dbReference type="ARBA" id="ARBA00022603"/>
    </source>
</evidence>
<keyword evidence="4" id="KW-0694">RNA-binding</keyword>
<evidence type="ECO:0000313" key="5">
    <source>
        <dbReference type="EMBL" id="OGY78775.1"/>
    </source>
</evidence>
<accession>A0A1G2AQ55</accession>
<dbReference type="AlphaFoldDB" id="A0A1G2AQ55"/>
<dbReference type="STRING" id="1798540.A3B74_03225"/>
<dbReference type="Proteomes" id="UP000177165">
    <property type="component" value="Unassembled WGS sequence"/>
</dbReference>
<protein>
    <submittedName>
        <fullName evidence="5">Uncharacterized protein</fullName>
    </submittedName>
</protein>
<organism evidence="5 6">
    <name type="scientific">Candidatus Kerfeldbacteria bacterium RIFCSPHIGHO2_02_FULL_42_14</name>
    <dbReference type="NCBI Taxonomy" id="1798540"/>
    <lineage>
        <taxon>Bacteria</taxon>
        <taxon>Candidatus Kerfeldiibacteriota</taxon>
    </lineage>
</organism>
<dbReference type="InterPro" id="IPR029063">
    <property type="entry name" value="SAM-dependent_MTases_sf"/>
</dbReference>
<name>A0A1G2AQ55_9BACT</name>